<dbReference type="EMBL" id="JAEHFJ010000005">
    <property type="protein sequence ID" value="MBJ2174977.1"/>
    <property type="molecule type" value="Genomic_DNA"/>
</dbReference>
<evidence type="ECO:0000313" key="5">
    <source>
        <dbReference type="Proteomes" id="UP000623301"/>
    </source>
</evidence>
<accession>A0ABS0WSL7</accession>
<dbReference type="Pfam" id="PF14292">
    <property type="entry name" value="SusE"/>
    <property type="match status" value="1"/>
</dbReference>
<dbReference type="InterPro" id="IPR032187">
    <property type="entry name" value="SusF/SusE-like_C"/>
</dbReference>
<organism evidence="4 5">
    <name type="scientific">Aureibaculum flavum</name>
    <dbReference type="NCBI Taxonomy" id="2795986"/>
    <lineage>
        <taxon>Bacteria</taxon>
        <taxon>Pseudomonadati</taxon>
        <taxon>Bacteroidota</taxon>
        <taxon>Flavobacteriia</taxon>
        <taxon>Flavobacteriales</taxon>
        <taxon>Flavobacteriaceae</taxon>
        <taxon>Aureibaculum</taxon>
    </lineage>
</organism>
<dbReference type="Gene3D" id="2.60.40.3620">
    <property type="match status" value="3"/>
</dbReference>
<dbReference type="RefSeq" id="WP_198841684.1">
    <property type="nucleotide sequence ID" value="NZ_JAEHFJ010000005.1"/>
</dbReference>
<dbReference type="Pfam" id="PF16411">
    <property type="entry name" value="SusF_SusE"/>
    <property type="match status" value="1"/>
</dbReference>
<feature type="domain" description="SusE outer membrane protein" evidence="2">
    <location>
        <begin position="25"/>
        <end position="127"/>
    </location>
</feature>
<dbReference type="PROSITE" id="PS51257">
    <property type="entry name" value="PROKAR_LIPOPROTEIN"/>
    <property type="match status" value="1"/>
</dbReference>
<name>A0ABS0WSL7_9FLAO</name>
<evidence type="ECO:0000259" key="2">
    <source>
        <dbReference type="Pfam" id="PF14292"/>
    </source>
</evidence>
<dbReference type="InterPro" id="IPR025970">
    <property type="entry name" value="SusE"/>
</dbReference>
<evidence type="ECO:0000259" key="3">
    <source>
        <dbReference type="Pfam" id="PF16411"/>
    </source>
</evidence>
<dbReference type="Proteomes" id="UP000623301">
    <property type="component" value="Unassembled WGS sequence"/>
</dbReference>
<proteinExistence type="predicted"/>
<evidence type="ECO:0000313" key="4">
    <source>
        <dbReference type="EMBL" id="MBJ2174977.1"/>
    </source>
</evidence>
<feature type="domain" description="Outer membrane protein SusF/SusE-like C-terminal" evidence="3">
    <location>
        <begin position="161"/>
        <end position="246"/>
    </location>
</feature>
<protein>
    <submittedName>
        <fullName evidence="4">SusE domain-containing protein</fullName>
    </submittedName>
</protein>
<sequence>MKNIFYKLLILVVAPLLAVSCDDKDAFAELNSSASVTANLSNSSVVLEATNPDAEALTITWTQPDFGYSAAPSYSIYMDNVGDNFSKPEKVSAGKALQKTLTVSQLNAILLKLELEQGTPADVEVKVVAELGDYNGVESSPVVLNASVYQDKLDLSTTWGLVGSATVNGWNGPDVPFYTTSTADVYVAYTTLTDGDIKFRQNNSWESPNVNYGDDNADGSLEEGGADIAVTAGTYKITLNLSALTYSLEEYSLGITGSATPIGWPADPQIIPDAQFTYDSYSDSWKVIIALSDGDIKFRTNDSWDTNYGDTGADGTLESAGDNITVTAGNYIVTVDLNNLEYELEAIDHIWGITGSGSPTGWPADPQTIPDVKFTRDFSTDDDIWVINSIDLTAGEIKFRADDSWDVNYGDNDADGTLESGGDNIAVDAGTYKITLDLSDASSPKYILE</sequence>
<evidence type="ECO:0000256" key="1">
    <source>
        <dbReference type="SAM" id="SignalP"/>
    </source>
</evidence>
<reference evidence="4 5" key="1">
    <citation type="submission" date="2020-12" db="EMBL/GenBank/DDBJ databases">
        <title>Aureibaculum luteum sp. nov. and Aureibaculum flavum sp. nov., novel members of the family Flavobacteriaceae isolated from Antarctic intertidal sediments.</title>
        <authorList>
            <person name="He X."/>
            <person name="Zhang X."/>
        </authorList>
    </citation>
    <scope>NUCLEOTIDE SEQUENCE [LARGE SCALE GENOMIC DNA]</scope>
    <source>
        <strain evidence="4 5">A20</strain>
    </source>
</reference>
<keyword evidence="1" id="KW-0732">Signal</keyword>
<feature type="signal peptide" evidence="1">
    <location>
        <begin position="1"/>
        <end position="18"/>
    </location>
</feature>
<keyword evidence="5" id="KW-1185">Reference proteome</keyword>
<gene>
    <name evidence="4" type="ORF">JBL43_12060</name>
</gene>
<dbReference type="CDD" id="cd12956">
    <property type="entry name" value="CBM_SusE-F_like"/>
    <property type="match status" value="3"/>
</dbReference>
<feature type="chain" id="PRO_5046345343" evidence="1">
    <location>
        <begin position="19"/>
        <end position="449"/>
    </location>
</feature>
<comment type="caution">
    <text evidence="4">The sequence shown here is derived from an EMBL/GenBank/DDBJ whole genome shotgun (WGS) entry which is preliminary data.</text>
</comment>